<evidence type="ECO:0000256" key="1">
    <source>
        <dbReference type="SAM" id="Coils"/>
    </source>
</evidence>
<organism evidence="2 3">
    <name type="scientific">Hyphodiscus hymeniophilus</name>
    <dbReference type="NCBI Taxonomy" id="353542"/>
    <lineage>
        <taxon>Eukaryota</taxon>
        <taxon>Fungi</taxon>
        <taxon>Dikarya</taxon>
        <taxon>Ascomycota</taxon>
        <taxon>Pezizomycotina</taxon>
        <taxon>Leotiomycetes</taxon>
        <taxon>Helotiales</taxon>
        <taxon>Hyphodiscaceae</taxon>
        <taxon>Hyphodiscus</taxon>
    </lineage>
</organism>
<dbReference type="Proteomes" id="UP000785200">
    <property type="component" value="Unassembled WGS sequence"/>
</dbReference>
<evidence type="ECO:0000313" key="3">
    <source>
        <dbReference type="Proteomes" id="UP000785200"/>
    </source>
</evidence>
<reference evidence="2" key="1">
    <citation type="submission" date="2019-07" db="EMBL/GenBank/DDBJ databases">
        <title>Hyphodiscus hymeniophilus genome sequencing and assembly.</title>
        <authorList>
            <person name="Kramer G."/>
            <person name="Nodwell J."/>
        </authorList>
    </citation>
    <scope>NUCLEOTIDE SEQUENCE</scope>
    <source>
        <strain evidence="2">ATCC 34498</strain>
    </source>
</reference>
<gene>
    <name evidence="2" type="ORF">D0Z07_1961</name>
</gene>
<keyword evidence="1" id="KW-0175">Coiled coil</keyword>
<proteinExistence type="predicted"/>
<keyword evidence="3" id="KW-1185">Reference proteome</keyword>
<accession>A0A9P7B078</accession>
<sequence>MCYYDQYKMACNCFKWGHFRQHCTREYRTGETCGMKLVMATYQMEEQCKVCTKIETKYNRIRKEQDRIKRWKKEDRHGRKASIAASEDTIAELEAEVNDLNIRKYEALTQLRWYVNQP</sequence>
<comment type="caution">
    <text evidence="2">The sequence shown here is derived from an EMBL/GenBank/DDBJ whole genome shotgun (WGS) entry which is preliminary data.</text>
</comment>
<dbReference type="OrthoDB" id="5015991at2759"/>
<feature type="coiled-coil region" evidence="1">
    <location>
        <begin position="54"/>
        <end position="110"/>
    </location>
</feature>
<protein>
    <submittedName>
        <fullName evidence="2">Uncharacterized protein</fullName>
    </submittedName>
</protein>
<dbReference type="AlphaFoldDB" id="A0A9P7B078"/>
<name>A0A9P7B078_9HELO</name>
<evidence type="ECO:0000313" key="2">
    <source>
        <dbReference type="EMBL" id="KAG0651794.1"/>
    </source>
</evidence>
<dbReference type="EMBL" id="VNKQ01000004">
    <property type="protein sequence ID" value="KAG0651794.1"/>
    <property type="molecule type" value="Genomic_DNA"/>
</dbReference>